<dbReference type="GO" id="GO:0009432">
    <property type="term" value="P:SOS response"/>
    <property type="evidence" value="ECO:0007669"/>
    <property type="project" value="TreeGrafter"/>
</dbReference>
<evidence type="ECO:0000256" key="1">
    <source>
        <dbReference type="ARBA" id="ARBA00003618"/>
    </source>
</evidence>
<dbReference type="PIRSF" id="PIRSF003128">
    <property type="entry name" value="RecN"/>
    <property type="match status" value="1"/>
</dbReference>
<dbReference type="RefSeq" id="WP_045928265.1">
    <property type="nucleotide sequence ID" value="NZ_JBHSZS010000010.1"/>
</dbReference>
<evidence type="ECO:0000256" key="8">
    <source>
        <dbReference type="ARBA" id="ARBA00033408"/>
    </source>
</evidence>
<dbReference type="InterPro" id="IPR027417">
    <property type="entry name" value="P-loop_NTPase"/>
</dbReference>
<feature type="coiled-coil region" evidence="10">
    <location>
        <begin position="347"/>
        <end position="374"/>
    </location>
</feature>
<dbReference type="PANTHER" id="PTHR11059">
    <property type="entry name" value="DNA REPAIR PROTEIN RECN"/>
    <property type="match status" value="1"/>
</dbReference>
<dbReference type="AlphaFoldDB" id="A0A0F4L8G1"/>
<dbReference type="GO" id="GO:0005524">
    <property type="term" value="F:ATP binding"/>
    <property type="evidence" value="ECO:0007669"/>
    <property type="project" value="UniProtKB-KW"/>
</dbReference>
<dbReference type="PANTHER" id="PTHR11059:SF0">
    <property type="entry name" value="DNA REPAIR PROTEIN RECN"/>
    <property type="match status" value="1"/>
</dbReference>
<dbReference type="FunFam" id="3.40.50.300:FF:000356">
    <property type="entry name" value="DNA repair protein RecN"/>
    <property type="match status" value="1"/>
</dbReference>
<dbReference type="OrthoDB" id="9806954at2"/>
<keyword evidence="4" id="KW-0547">Nucleotide-binding</keyword>
<keyword evidence="7 9" id="KW-0234">DNA repair</keyword>
<dbReference type="Pfam" id="PF02463">
    <property type="entry name" value="SMC_N"/>
    <property type="match status" value="1"/>
</dbReference>
<comment type="similarity">
    <text evidence="2 9">Belongs to the RecN family.</text>
</comment>
<evidence type="ECO:0000256" key="4">
    <source>
        <dbReference type="ARBA" id="ARBA00022741"/>
    </source>
</evidence>
<dbReference type="PATRIC" id="fig|1218493.3.peg.1263"/>
<feature type="domain" description="RecF/RecN/SMC N-terminal" evidence="11">
    <location>
        <begin position="2"/>
        <end position="510"/>
    </location>
</feature>
<dbReference type="InterPro" id="IPR003395">
    <property type="entry name" value="RecF/RecN/SMC_N"/>
</dbReference>
<name>A0A0F4L8G1_9LACO</name>
<gene>
    <name evidence="12" type="primary">recN</name>
    <name evidence="12" type="ORF">JF76_12030</name>
</gene>
<evidence type="ECO:0000256" key="9">
    <source>
        <dbReference type="PIRNR" id="PIRNR003128"/>
    </source>
</evidence>
<evidence type="ECO:0000313" key="13">
    <source>
        <dbReference type="Proteomes" id="UP000033533"/>
    </source>
</evidence>
<dbReference type="Gene3D" id="3.40.50.300">
    <property type="entry name" value="P-loop containing nucleotide triphosphate hydrolases"/>
    <property type="match status" value="2"/>
</dbReference>
<evidence type="ECO:0000256" key="10">
    <source>
        <dbReference type="SAM" id="Coils"/>
    </source>
</evidence>
<proteinExistence type="inferred from homology"/>
<dbReference type="FunFam" id="3.40.50.300:FF:000319">
    <property type="entry name" value="DNA repair protein RecN"/>
    <property type="match status" value="1"/>
</dbReference>
<evidence type="ECO:0000256" key="7">
    <source>
        <dbReference type="ARBA" id="ARBA00023204"/>
    </source>
</evidence>
<evidence type="ECO:0000256" key="6">
    <source>
        <dbReference type="ARBA" id="ARBA00022840"/>
    </source>
</evidence>
<keyword evidence="6" id="KW-0067">ATP-binding</keyword>
<keyword evidence="5 9" id="KW-0227">DNA damage</keyword>
<dbReference type="CDD" id="cd03241">
    <property type="entry name" value="ABC_RecN"/>
    <property type="match status" value="2"/>
</dbReference>
<dbReference type="InterPro" id="IPR004604">
    <property type="entry name" value="DNA_recomb/repair_RecN"/>
</dbReference>
<dbReference type="GO" id="GO:0006281">
    <property type="term" value="P:DNA repair"/>
    <property type="evidence" value="ECO:0007669"/>
    <property type="project" value="UniProtKB-KW"/>
</dbReference>
<comment type="caution">
    <text evidence="12">The sequence shown here is derived from an EMBL/GenBank/DDBJ whole genome shotgun (WGS) entry which is preliminary data.</text>
</comment>
<evidence type="ECO:0000259" key="11">
    <source>
        <dbReference type="Pfam" id="PF02463"/>
    </source>
</evidence>
<organism evidence="12 13">
    <name type="scientific">Lactobacillus kullabergensis</name>
    <dbReference type="NCBI Taxonomy" id="1218493"/>
    <lineage>
        <taxon>Bacteria</taxon>
        <taxon>Bacillati</taxon>
        <taxon>Bacillota</taxon>
        <taxon>Bacilli</taxon>
        <taxon>Lactobacillales</taxon>
        <taxon>Lactobacillaceae</taxon>
        <taxon>Lactobacillus</taxon>
    </lineage>
</organism>
<dbReference type="SUPFAM" id="SSF52540">
    <property type="entry name" value="P-loop containing nucleoside triphosphate hydrolases"/>
    <property type="match status" value="2"/>
</dbReference>
<evidence type="ECO:0000313" key="12">
    <source>
        <dbReference type="EMBL" id="KJY55117.1"/>
    </source>
</evidence>
<reference evidence="12 13" key="1">
    <citation type="submission" date="2014-12" db="EMBL/GenBank/DDBJ databases">
        <title>Comparative genomics of the lactic acid bacteria isolated from the honey bee gut.</title>
        <authorList>
            <person name="Ellegaard K.M."/>
            <person name="Tamarit D."/>
            <person name="Javelind E."/>
            <person name="Olofsson T."/>
            <person name="Andersson S.G."/>
            <person name="Vasquez A."/>
        </authorList>
    </citation>
    <scope>NUCLEOTIDE SEQUENCE [LARGE SCALE GENOMIC DNA]</scope>
    <source>
        <strain evidence="12 13">Biut2</strain>
    </source>
</reference>
<evidence type="ECO:0000256" key="3">
    <source>
        <dbReference type="ARBA" id="ARBA00021315"/>
    </source>
</evidence>
<dbReference type="Proteomes" id="UP000033533">
    <property type="component" value="Unassembled WGS sequence"/>
</dbReference>
<dbReference type="GO" id="GO:0043590">
    <property type="term" value="C:bacterial nucleoid"/>
    <property type="evidence" value="ECO:0007669"/>
    <property type="project" value="TreeGrafter"/>
</dbReference>
<evidence type="ECO:0000256" key="5">
    <source>
        <dbReference type="ARBA" id="ARBA00022763"/>
    </source>
</evidence>
<keyword evidence="10" id="KW-0175">Coiled coil</keyword>
<comment type="function">
    <text evidence="1 9">May be involved in recombinational repair of damaged DNA.</text>
</comment>
<dbReference type="HOGENOM" id="CLU_018297_3_1_9"/>
<evidence type="ECO:0000256" key="2">
    <source>
        <dbReference type="ARBA" id="ARBA00009441"/>
    </source>
</evidence>
<protein>
    <recommendedName>
        <fullName evidence="3 9">DNA repair protein RecN</fullName>
    </recommendedName>
    <alternativeName>
        <fullName evidence="8 9">Recombination protein N</fullName>
    </alternativeName>
</protein>
<dbReference type="STRING" id="1218493.JF76_12030"/>
<dbReference type="NCBIfam" id="TIGR00634">
    <property type="entry name" value="recN"/>
    <property type="match status" value="1"/>
</dbReference>
<dbReference type="GO" id="GO:0006310">
    <property type="term" value="P:DNA recombination"/>
    <property type="evidence" value="ECO:0007669"/>
    <property type="project" value="InterPro"/>
</dbReference>
<sequence>MLVELDIKNFAIIKALKVRFQENMTVLIGETGAGKSIIIDAVSLLMGSRSQKEMIRSGEKKAVITGLFDIDHESKKIAAICDKYGIPDADKQLIISREIAAKGRNIVRINGQLTTINVLKELGNFLVDIHGQNDQQILMDQDRQIDLVDNYAPAVFKEELHLYQNNFKKWQKLTSQINHLHKDAQELAQKQDILSFQNDELSKADLQDPHEDDQLEEEYNELNNYQKIVDTANYLMQLYDDEDHGIETLLGNAQSAANELTEYGAKFKDIAKTIDDGVFALSDARSELSNVLDEMDFDEERFQYVLNRLDLLNSLKKKYGPSLEDVFAFYAKIQKELSQYETGGLDEEKLQKQLNILEEKLKTEAQNLHETRKKVAATLESKIKQELADLYMAKARFRIDFSTTKTFSNKGTDNIVFLIAPNPGEELMPLVKIVSGGEQSRLILALKAIFSKVEPVGTMIFDEIDTGVSGRVSAAIGQKLHSIGENKQVIAITHSPQVAAASDQKYLVAKKVEDGATYTQIGPLTQEETVTAIAEMMAGSNVTQAAKQNAKDLMKSFKRKKK</sequence>
<accession>A0A0F4L8G1</accession>
<dbReference type="EMBL" id="JXBY01000020">
    <property type="protein sequence ID" value="KJY55117.1"/>
    <property type="molecule type" value="Genomic_DNA"/>
</dbReference>